<dbReference type="EMBL" id="LNQE01001416">
    <property type="protein sequence ID" value="KUG17880.1"/>
    <property type="molecule type" value="Genomic_DNA"/>
</dbReference>
<name>A0A0W8FAI5_9ZZZZ</name>
<comment type="caution">
    <text evidence="1">The sequence shown here is derived from an EMBL/GenBank/DDBJ whole genome shotgun (WGS) entry which is preliminary data.</text>
</comment>
<organism evidence="1">
    <name type="scientific">hydrocarbon metagenome</name>
    <dbReference type="NCBI Taxonomy" id="938273"/>
    <lineage>
        <taxon>unclassified sequences</taxon>
        <taxon>metagenomes</taxon>
        <taxon>ecological metagenomes</taxon>
    </lineage>
</organism>
<reference evidence="1" key="1">
    <citation type="journal article" date="2015" name="Proc. Natl. Acad. Sci. U.S.A.">
        <title>Networks of energetic and metabolic interactions define dynamics in microbial communities.</title>
        <authorList>
            <person name="Embree M."/>
            <person name="Liu J.K."/>
            <person name="Al-Bassam M.M."/>
            <person name="Zengler K."/>
        </authorList>
    </citation>
    <scope>NUCLEOTIDE SEQUENCE</scope>
</reference>
<proteinExistence type="predicted"/>
<protein>
    <submittedName>
        <fullName evidence="1">Uncharacterized protein</fullName>
    </submittedName>
</protein>
<evidence type="ECO:0000313" key="1">
    <source>
        <dbReference type="EMBL" id="KUG17880.1"/>
    </source>
</evidence>
<gene>
    <name evidence="1" type="ORF">ASZ90_012411</name>
</gene>
<accession>A0A0W8FAI5</accession>
<sequence length="50" mass="5879">MCEVLERRIITQDLTYDLEESGGEREITRGLMRLSQQALSKYVDNEPDIY</sequence>
<dbReference type="AlphaFoldDB" id="A0A0W8FAI5"/>